<evidence type="ECO:0000313" key="1">
    <source>
        <dbReference type="EMBL" id="SVB51696.1"/>
    </source>
</evidence>
<dbReference type="SUPFAM" id="SSF48452">
    <property type="entry name" value="TPR-like"/>
    <property type="match status" value="1"/>
</dbReference>
<gene>
    <name evidence="1" type="ORF">METZ01_LOCUS204550</name>
</gene>
<reference evidence="1" key="1">
    <citation type="submission" date="2018-05" db="EMBL/GenBank/DDBJ databases">
        <authorList>
            <person name="Lanie J.A."/>
            <person name="Ng W.-L."/>
            <person name="Kazmierczak K.M."/>
            <person name="Andrzejewski T.M."/>
            <person name="Davidsen T.M."/>
            <person name="Wayne K.J."/>
            <person name="Tettelin H."/>
            <person name="Glass J.I."/>
            <person name="Rusch D."/>
            <person name="Podicherti R."/>
            <person name="Tsui H.-C.T."/>
            <person name="Winkler M.E."/>
        </authorList>
    </citation>
    <scope>NUCLEOTIDE SEQUENCE</scope>
</reference>
<dbReference type="InterPro" id="IPR019734">
    <property type="entry name" value="TPR_rpt"/>
</dbReference>
<organism evidence="1">
    <name type="scientific">marine metagenome</name>
    <dbReference type="NCBI Taxonomy" id="408172"/>
    <lineage>
        <taxon>unclassified sequences</taxon>
        <taxon>metagenomes</taxon>
        <taxon>ecological metagenomes</taxon>
    </lineage>
</organism>
<accession>A0A382ELL6</accession>
<dbReference type="AlphaFoldDB" id="A0A382ELL6"/>
<dbReference type="EMBL" id="UINC01045213">
    <property type="protein sequence ID" value="SVB51696.1"/>
    <property type="molecule type" value="Genomic_DNA"/>
</dbReference>
<name>A0A382ELL6_9ZZZZ</name>
<dbReference type="PROSITE" id="PS50005">
    <property type="entry name" value="TPR"/>
    <property type="match status" value="1"/>
</dbReference>
<sequence length="143" mass="16342">VDAENRVGQALGCKAIPNAVFVDEQGIVRYIKRGGFDIHNPTYLELAESWAMTPSLDALSTLSAIENEKVIKHPEALEHFRRGLVLYRAGSLDEAMAAWRLGVAIEPDNFNIRKQIWAVEHPERFYGDKVDYEWQRKQMEKGQ</sequence>
<feature type="non-terminal residue" evidence="1">
    <location>
        <position position="1"/>
    </location>
</feature>
<proteinExistence type="predicted"/>
<dbReference type="InterPro" id="IPR011990">
    <property type="entry name" value="TPR-like_helical_dom_sf"/>
</dbReference>
<protein>
    <submittedName>
        <fullName evidence="1">Uncharacterized protein</fullName>
    </submittedName>
</protein>